<dbReference type="EMBL" id="FOZX01000003">
    <property type="protein sequence ID" value="SFS63483.1"/>
    <property type="molecule type" value="Genomic_DNA"/>
</dbReference>
<evidence type="ECO:0000256" key="8">
    <source>
        <dbReference type="RuleBase" id="RU368020"/>
    </source>
</evidence>
<organism evidence="10 11">
    <name type="scientific">Saccharopolyspora flava</name>
    <dbReference type="NCBI Taxonomy" id="95161"/>
    <lineage>
        <taxon>Bacteria</taxon>
        <taxon>Bacillati</taxon>
        <taxon>Actinomycetota</taxon>
        <taxon>Actinomycetes</taxon>
        <taxon>Pseudonocardiales</taxon>
        <taxon>Pseudonocardiaceae</taxon>
        <taxon>Saccharopolyspora</taxon>
    </lineage>
</organism>
<dbReference type="Gene3D" id="3.30.70.20">
    <property type="match status" value="1"/>
</dbReference>
<evidence type="ECO:0000256" key="4">
    <source>
        <dbReference type="ARBA" id="ARBA00022982"/>
    </source>
</evidence>
<dbReference type="AlphaFoldDB" id="A0A1I6RFI9"/>
<sequence length="62" mass="6848">MRIEVDFDLCEANGMCEAVAPDVFEIDDEDNLHIVAEPTPELRDSIEQAVQSCPKAALSLKD</sequence>
<dbReference type="SUPFAM" id="SSF54862">
    <property type="entry name" value="4Fe-4S ferredoxins"/>
    <property type="match status" value="1"/>
</dbReference>
<evidence type="ECO:0000313" key="11">
    <source>
        <dbReference type="Proteomes" id="UP000198852"/>
    </source>
</evidence>
<dbReference type="Proteomes" id="UP000198852">
    <property type="component" value="Unassembled WGS sequence"/>
</dbReference>
<evidence type="ECO:0000256" key="3">
    <source>
        <dbReference type="ARBA" id="ARBA00022723"/>
    </source>
</evidence>
<dbReference type="Pfam" id="PF13370">
    <property type="entry name" value="Fer4_13"/>
    <property type="match status" value="1"/>
</dbReference>
<comment type="function">
    <text evidence="8">Ferredoxins are iron-sulfur proteins that transfer electrons in a wide variety of metabolic reactions.</text>
</comment>
<gene>
    <name evidence="10" type="ORF">SAMN05660874_02165</name>
</gene>
<dbReference type="PANTHER" id="PTHR36923:SF3">
    <property type="entry name" value="FERREDOXIN"/>
    <property type="match status" value="1"/>
</dbReference>
<evidence type="ECO:0000259" key="9">
    <source>
        <dbReference type="PROSITE" id="PS51379"/>
    </source>
</evidence>
<evidence type="ECO:0000256" key="6">
    <source>
        <dbReference type="ARBA" id="ARBA00023014"/>
    </source>
</evidence>
<dbReference type="InterPro" id="IPR017896">
    <property type="entry name" value="4Fe4S_Fe-S-bd"/>
</dbReference>
<name>A0A1I6RFI9_9PSEU</name>
<dbReference type="PRINTS" id="PR00352">
    <property type="entry name" value="3FE4SFRDOXIN"/>
</dbReference>
<dbReference type="GO" id="GO:0005506">
    <property type="term" value="F:iron ion binding"/>
    <property type="evidence" value="ECO:0007669"/>
    <property type="project" value="UniProtKB-UniRule"/>
</dbReference>
<accession>A0A1I6RFI9</accession>
<dbReference type="STRING" id="95161.SAMN05660874_02165"/>
<dbReference type="GO" id="GO:0051538">
    <property type="term" value="F:3 iron, 4 sulfur cluster binding"/>
    <property type="evidence" value="ECO:0007669"/>
    <property type="project" value="UniProtKB-KW"/>
</dbReference>
<protein>
    <recommendedName>
        <fullName evidence="8">Ferredoxin</fullName>
    </recommendedName>
</protein>
<keyword evidence="4 8" id="KW-0249">Electron transport</keyword>
<keyword evidence="7" id="KW-0003">3Fe-4S</keyword>
<dbReference type="InterPro" id="IPR001080">
    <property type="entry name" value="3Fe4S_ferredoxin"/>
</dbReference>
<evidence type="ECO:0000256" key="5">
    <source>
        <dbReference type="ARBA" id="ARBA00023004"/>
    </source>
</evidence>
<dbReference type="GO" id="GO:0009055">
    <property type="term" value="F:electron transfer activity"/>
    <property type="evidence" value="ECO:0007669"/>
    <property type="project" value="UniProtKB-UniRule"/>
</dbReference>
<keyword evidence="11" id="KW-1185">Reference proteome</keyword>
<dbReference type="PROSITE" id="PS51379">
    <property type="entry name" value="4FE4S_FER_2"/>
    <property type="match status" value="1"/>
</dbReference>
<evidence type="ECO:0000313" key="10">
    <source>
        <dbReference type="EMBL" id="SFS63483.1"/>
    </source>
</evidence>
<keyword evidence="2 8" id="KW-0813">Transport</keyword>
<comment type="cofactor">
    <cofactor evidence="1">
        <name>[3Fe-4S] cluster</name>
        <dbReference type="ChEBI" id="CHEBI:21137"/>
    </cofactor>
</comment>
<dbReference type="OrthoDB" id="3215002at2"/>
<keyword evidence="3 8" id="KW-0479">Metal-binding</keyword>
<dbReference type="PANTHER" id="PTHR36923">
    <property type="entry name" value="FERREDOXIN"/>
    <property type="match status" value="1"/>
</dbReference>
<dbReference type="InterPro" id="IPR051269">
    <property type="entry name" value="Fe-S_cluster_ET"/>
</dbReference>
<proteinExistence type="predicted"/>
<keyword evidence="6 8" id="KW-0411">Iron-sulfur</keyword>
<feature type="domain" description="4Fe-4S ferredoxin-type" evidence="9">
    <location>
        <begin position="1"/>
        <end position="29"/>
    </location>
</feature>
<dbReference type="RefSeq" id="WP_093415874.1">
    <property type="nucleotide sequence ID" value="NZ_FOZX01000003.1"/>
</dbReference>
<evidence type="ECO:0000256" key="1">
    <source>
        <dbReference type="ARBA" id="ARBA00001927"/>
    </source>
</evidence>
<reference evidence="11" key="1">
    <citation type="submission" date="2016-10" db="EMBL/GenBank/DDBJ databases">
        <authorList>
            <person name="Varghese N."/>
            <person name="Submissions S."/>
        </authorList>
    </citation>
    <scope>NUCLEOTIDE SEQUENCE [LARGE SCALE GENOMIC DNA]</scope>
    <source>
        <strain evidence="11">DSM 44771</strain>
    </source>
</reference>
<keyword evidence="5 8" id="KW-0408">Iron</keyword>
<evidence type="ECO:0000256" key="7">
    <source>
        <dbReference type="ARBA" id="ARBA00023291"/>
    </source>
</evidence>
<evidence type="ECO:0000256" key="2">
    <source>
        <dbReference type="ARBA" id="ARBA00022448"/>
    </source>
</evidence>